<keyword evidence="2" id="KW-0964">Secreted</keyword>
<dbReference type="Pfam" id="PF03098">
    <property type="entry name" value="An_peroxidase"/>
    <property type="match status" value="1"/>
</dbReference>
<evidence type="ECO:0000256" key="2">
    <source>
        <dbReference type="ARBA" id="ARBA00022525"/>
    </source>
</evidence>
<dbReference type="Gene3D" id="1.10.640.10">
    <property type="entry name" value="Haem peroxidase domain superfamily, animal type"/>
    <property type="match status" value="1"/>
</dbReference>
<keyword evidence="6" id="KW-1185">Reference proteome</keyword>
<dbReference type="PANTHER" id="PTHR11475:SF4">
    <property type="entry name" value="CHORION PEROXIDASE"/>
    <property type="match status" value="1"/>
</dbReference>
<keyword evidence="4" id="KW-0325">Glycoprotein</keyword>
<protein>
    <submittedName>
        <fullName evidence="5">Chorion peroxidase-like 5</fullName>
    </submittedName>
</protein>
<dbReference type="InterPro" id="IPR037120">
    <property type="entry name" value="Haem_peroxidase_sf_animal"/>
</dbReference>
<dbReference type="SUPFAM" id="SSF48113">
    <property type="entry name" value="Heme-dependent peroxidases"/>
    <property type="match status" value="1"/>
</dbReference>
<organism evidence="5 6">
    <name type="scientific">Homarus americanus</name>
    <name type="common">American lobster</name>
    <dbReference type="NCBI Taxonomy" id="6706"/>
    <lineage>
        <taxon>Eukaryota</taxon>
        <taxon>Metazoa</taxon>
        <taxon>Ecdysozoa</taxon>
        <taxon>Arthropoda</taxon>
        <taxon>Crustacea</taxon>
        <taxon>Multicrustacea</taxon>
        <taxon>Malacostraca</taxon>
        <taxon>Eumalacostraca</taxon>
        <taxon>Eucarida</taxon>
        <taxon>Decapoda</taxon>
        <taxon>Pleocyemata</taxon>
        <taxon>Astacidea</taxon>
        <taxon>Nephropoidea</taxon>
        <taxon>Nephropidae</taxon>
        <taxon>Homarus</taxon>
    </lineage>
</organism>
<dbReference type="Proteomes" id="UP000747542">
    <property type="component" value="Unassembled WGS sequence"/>
</dbReference>
<dbReference type="GO" id="GO:0004601">
    <property type="term" value="F:peroxidase activity"/>
    <property type="evidence" value="ECO:0007669"/>
    <property type="project" value="UniProtKB-KW"/>
</dbReference>
<dbReference type="EMBL" id="JAHLQT010027102">
    <property type="protein sequence ID" value="KAG7162790.1"/>
    <property type="molecule type" value="Genomic_DNA"/>
</dbReference>
<keyword evidence="3 5" id="KW-0575">Peroxidase</keyword>
<proteinExistence type="predicted"/>
<evidence type="ECO:0000313" key="6">
    <source>
        <dbReference type="Proteomes" id="UP000747542"/>
    </source>
</evidence>
<dbReference type="GO" id="GO:0006979">
    <property type="term" value="P:response to oxidative stress"/>
    <property type="evidence" value="ECO:0007669"/>
    <property type="project" value="InterPro"/>
</dbReference>
<sequence length="124" mass="14065">MQKLYKSVDDIDFFVAGITERPVSGGLLGWTFLCVVGDQFARLKKGDRFFYDLGGQPGSFKEPQLQQIRESSWARVLCDNSNMQAVQPLAFRQTNSRFNEPVPCQSPSIPRPDWSFWRGESAGK</sequence>
<evidence type="ECO:0000256" key="3">
    <source>
        <dbReference type="ARBA" id="ARBA00022559"/>
    </source>
</evidence>
<dbReference type="InterPro" id="IPR010255">
    <property type="entry name" value="Haem_peroxidase_sf"/>
</dbReference>
<dbReference type="AlphaFoldDB" id="A0A8J5JWC2"/>
<dbReference type="PROSITE" id="PS50292">
    <property type="entry name" value="PEROXIDASE_3"/>
    <property type="match status" value="1"/>
</dbReference>
<dbReference type="PANTHER" id="PTHR11475">
    <property type="entry name" value="OXIDASE/PEROXIDASE"/>
    <property type="match status" value="1"/>
</dbReference>
<dbReference type="GO" id="GO:0005576">
    <property type="term" value="C:extracellular region"/>
    <property type="evidence" value="ECO:0007669"/>
    <property type="project" value="UniProtKB-SubCell"/>
</dbReference>
<gene>
    <name evidence="5" type="primary">Pxt-L5</name>
    <name evidence="5" type="ORF">Hamer_G018316</name>
</gene>
<evidence type="ECO:0000256" key="4">
    <source>
        <dbReference type="ARBA" id="ARBA00023180"/>
    </source>
</evidence>
<comment type="subcellular location">
    <subcellularLocation>
        <location evidence="1">Secreted</location>
    </subcellularLocation>
</comment>
<dbReference type="InterPro" id="IPR019791">
    <property type="entry name" value="Haem_peroxidase_animal"/>
</dbReference>
<comment type="caution">
    <text evidence="5">The sequence shown here is derived from an EMBL/GenBank/DDBJ whole genome shotgun (WGS) entry which is preliminary data.</text>
</comment>
<dbReference type="GO" id="GO:0020037">
    <property type="term" value="F:heme binding"/>
    <property type="evidence" value="ECO:0007669"/>
    <property type="project" value="InterPro"/>
</dbReference>
<accession>A0A8J5JWC2</accession>
<evidence type="ECO:0000313" key="5">
    <source>
        <dbReference type="EMBL" id="KAG7162790.1"/>
    </source>
</evidence>
<evidence type="ECO:0000256" key="1">
    <source>
        <dbReference type="ARBA" id="ARBA00004613"/>
    </source>
</evidence>
<keyword evidence="3 5" id="KW-0560">Oxidoreductase</keyword>
<name>A0A8J5JWC2_HOMAM</name>
<reference evidence="5" key="1">
    <citation type="journal article" date="2021" name="Sci. Adv.">
        <title>The American lobster genome reveals insights on longevity, neural, and immune adaptations.</title>
        <authorList>
            <person name="Polinski J.M."/>
            <person name="Zimin A.V."/>
            <person name="Clark K.F."/>
            <person name="Kohn A.B."/>
            <person name="Sadowski N."/>
            <person name="Timp W."/>
            <person name="Ptitsyn A."/>
            <person name="Khanna P."/>
            <person name="Romanova D.Y."/>
            <person name="Williams P."/>
            <person name="Greenwood S.J."/>
            <person name="Moroz L.L."/>
            <person name="Walt D.R."/>
            <person name="Bodnar A.G."/>
        </authorList>
    </citation>
    <scope>NUCLEOTIDE SEQUENCE</scope>
    <source>
        <strain evidence="5">GMGI-L3</strain>
    </source>
</reference>